<comment type="caution">
    <text evidence="2">The sequence shown here is derived from an EMBL/GenBank/DDBJ whole genome shotgun (WGS) entry which is preliminary data.</text>
</comment>
<dbReference type="Proteomes" id="UP000807769">
    <property type="component" value="Unassembled WGS sequence"/>
</dbReference>
<protein>
    <submittedName>
        <fullName evidence="2">Uncharacterized protein</fullName>
    </submittedName>
</protein>
<evidence type="ECO:0000313" key="2">
    <source>
        <dbReference type="EMBL" id="KAG1815711.1"/>
    </source>
</evidence>
<evidence type="ECO:0000256" key="1">
    <source>
        <dbReference type="SAM" id="MobiDB-lite"/>
    </source>
</evidence>
<feature type="compositionally biased region" description="Polar residues" evidence="1">
    <location>
        <begin position="1"/>
        <end position="12"/>
    </location>
</feature>
<dbReference type="RefSeq" id="XP_041192642.1">
    <property type="nucleotide sequence ID" value="XM_041342724.1"/>
</dbReference>
<proteinExistence type="predicted"/>
<accession>A0A9P7EA32</accession>
<dbReference type="AlphaFoldDB" id="A0A9P7EA32"/>
<dbReference type="GeneID" id="64636740"/>
<reference evidence="2" key="1">
    <citation type="journal article" date="2020" name="New Phytol.">
        <title>Comparative genomics reveals dynamic genome evolution in host specialist ectomycorrhizal fungi.</title>
        <authorList>
            <person name="Lofgren L.A."/>
            <person name="Nguyen N.H."/>
            <person name="Vilgalys R."/>
            <person name="Ruytinx J."/>
            <person name="Liao H.L."/>
            <person name="Branco S."/>
            <person name="Kuo A."/>
            <person name="LaButti K."/>
            <person name="Lipzen A."/>
            <person name="Andreopoulos W."/>
            <person name="Pangilinan J."/>
            <person name="Riley R."/>
            <person name="Hundley H."/>
            <person name="Na H."/>
            <person name="Barry K."/>
            <person name="Grigoriev I.V."/>
            <person name="Stajich J.E."/>
            <person name="Kennedy P.G."/>
        </authorList>
    </citation>
    <scope>NUCLEOTIDE SEQUENCE</scope>
    <source>
        <strain evidence="2">MN1</strain>
    </source>
</reference>
<keyword evidence="3" id="KW-1185">Reference proteome</keyword>
<sequence length="205" mass="22224">MFGSNTVQSSWANPQQNQSQPQSSGFGQPSGFGTGAAFGSTGAFGQPQQPQANPMFGNLANPSSGTSAFGVSYRVCIVFLVTELHSAQAHLARILHNQPRVPQHSELQSLPRAYLEGQVPQLSEVAVILLARRLERGPLFSGLIPTLGVRLVLLDRIDPPLALVLLLQPLAMTPLLLLQQAHRILPTARSVKRIQRQQLLCNIKL</sequence>
<organism evidence="2 3">
    <name type="scientific">Suillus subaureus</name>
    <dbReference type="NCBI Taxonomy" id="48587"/>
    <lineage>
        <taxon>Eukaryota</taxon>
        <taxon>Fungi</taxon>
        <taxon>Dikarya</taxon>
        <taxon>Basidiomycota</taxon>
        <taxon>Agaricomycotina</taxon>
        <taxon>Agaricomycetes</taxon>
        <taxon>Agaricomycetidae</taxon>
        <taxon>Boletales</taxon>
        <taxon>Suillineae</taxon>
        <taxon>Suillaceae</taxon>
        <taxon>Suillus</taxon>
    </lineage>
</organism>
<feature type="region of interest" description="Disordered" evidence="1">
    <location>
        <begin position="1"/>
        <end position="59"/>
    </location>
</feature>
<gene>
    <name evidence="2" type="ORF">BJ212DRAFT_238308</name>
</gene>
<feature type="compositionally biased region" description="Low complexity" evidence="1">
    <location>
        <begin position="13"/>
        <end position="27"/>
    </location>
</feature>
<evidence type="ECO:0000313" key="3">
    <source>
        <dbReference type="Proteomes" id="UP000807769"/>
    </source>
</evidence>
<name>A0A9P7EA32_9AGAM</name>
<dbReference type="EMBL" id="JABBWG010000018">
    <property type="protein sequence ID" value="KAG1815711.1"/>
    <property type="molecule type" value="Genomic_DNA"/>
</dbReference>